<dbReference type="InterPro" id="IPR006767">
    <property type="entry name" value="Cwf19-like_C_dom-2"/>
</dbReference>
<dbReference type="Proteomes" id="UP000046393">
    <property type="component" value="Unplaced"/>
</dbReference>
<feature type="region of interest" description="Disordered" evidence="2">
    <location>
        <begin position="292"/>
        <end position="314"/>
    </location>
</feature>
<reference evidence="6" key="1">
    <citation type="submission" date="2017-02" db="UniProtKB">
        <authorList>
            <consortium name="WormBaseParasite"/>
        </authorList>
    </citation>
    <scope>IDENTIFICATION</scope>
</reference>
<evidence type="ECO:0000256" key="2">
    <source>
        <dbReference type="SAM" id="MobiDB-lite"/>
    </source>
</evidence>
<evidence type="ECO:0000259" key="3">
    <source>
        <dbReference type="Pfam" id="PF04676"/>
    </source>
</evidence>
<dbReference type="GO" id="GO:0061632">
    <property type="term" value="F:RNA lariat debranching enzyme activator activity"/>
    <property type="evidence" value="ECO:0007669"/>
    <property type="project" value="TreeGrafter"/>
</dbReference>
<dbReference type="WBParaSite" id="SMUV_0000960101-mRNA-1">
    <property type="protein sequence ID" value="SMUV_0000960101-mRNA-1"/>
    <property type="gene ID" value="SMUV_0000960101"/>
</dbReference>
<dbReference type="InterPro" id="IPR006768">
    <property type="entry name" value="Cwf19-like_C_dom-1"/>
</dbReference>
<evidence type="ECO:0000256" key="1">
    <source>
        <dbReference type="ARBA" id="ARBA00006795"/>
    </source>
</evidence>
<dbReference type="STRING" id="451379.A0A0N5AXC5"/>
<evidence type="ECO:0000259" key="4">
    <source>
        <dbReference type="Pfam" id="PF04677"/>
    </source>
</evidence>
<dbReference type="AlphaFoldDB" id="A0A0N5AXC5"/>
<organism evidence="5 6">
    <name type="scientific">Syphacia muris</name>
    <dbReference type="NCBI Taxonomy" id="451379"/>
    <lineage>
        <taxon>Eukaryota</taxon>
        <taxon>Metazoa</taxon>
        <taxon>Ecdysozoa</taxon>
        <taxon>Nematoda</taxon>
        <taxon>Chromadorea</taxon>
        <taxon>Rhabditida</taxon>
        <taxon>Spirurina</taxon>
        <taxon>Oxyuridomorpha</taxon>
        <taxon>Oxyuroidea</taxon>
        <taxon>Oxyuridae</taxon>
        <taxon>Syphacia</taxon>
    </lineage>
</organism>
<name>A0A0N5AXC5_9BILA</name>
<feature type="domain" description="Cwf19-like C-terminal" evidence="4">
    <location>
        <begin position="315"/>
        <end position="428"/>
    </location>
</feature>
<dbReference type="PANTHER" id="PTHR12072:SF4">
    <property type="entry name" value="CWF19-LIKE PROTEIN 1"/>
    <property type="match status" value="1"/>
</dbReference>
<dbReference type="Pfam" id="PF04676">
    <property type="entry name" value="CwfJ_C_2"/>
    <property type="match status" value="1"/>
</dbReference>
<feature type="compositionally biased region" description="Basic and acidic residues" evidence="2">
    <location>
        <begin position="297"/>
        <end position="314"/>
    </location>
</feature>
<feature type="domain" description="Cwf19-like protein C-terminal" evidence="3">
    <location>
        <begin position="439"/>
        <end position="527"/>
    </location>
</feature>
<dbReference type="InterPro" id="IPR040194">
    <property type="entry name" value="Cwf19-like"/>
</dbReference>
<sequence>MSKDVKVLVSGDVNGHFDKFVKRISIVNKKNGPFDMVFCVGEFFGPDDQINQKVLNGEIEFPITTYILGPCCPSTSKYYVDDCAEFSSNLTYLGKKGVLNSATGLQIAYLSGIEGTKANAFQFDANIVDECMIPVKAQSGFLGVDILLTSMWPADVAKHSPNQPTRPTDGSRLISKLAAGLKPRYHFAGLGSHYERTPYRNHRILLEAAQHTTRFIGLAPVNNEEKMKWLYAFSCVPMRSMTRTALVQQPPNASEFPYMTLLADMILEDRSKKISDKAKSEKQYFFDMSKSEDDEIQDRSGTKRKYSEVEGAPDRRQPRVQQPCWFCLSNADFEKYLVITVGEHCYAAMPKGPLTDDHSNDLDHVQSIVASSNEIRVELEKFKTAFTQMYDKQKKVPVVFERNFKSQHLQLQIVPVPIGVSKHLKTSFINAAQLRNIELIFLDPDQKIWDVVAEGSPYFYLELPDGTRFVSLKMRNFPIQFGREVLSGPAILNCEEKIDWRSCELEKSVQADLVKKLQQDFKPFDFTDDDDSD</sequence>
<evidence type="ECO:0000313" key="5">
    <source>
        <dbReference type="Proteomes" id="UP000046393"/>
    </source>
</evidence>
<dbReference type="GO" id="GO:0000398">
    <property type="term" value="P:mRNA splicing, via spliceosome"/>
    <property type="evidence" value="ECO:0007669"/>
    <property type="project" value="TreeGrafter"/>
</dbReference>
<protein>
    <submittedName>
        <fullName evidence="6">CwfJ_C_1 domain-containing protein</fullName>
    </submittedName>
</protein>
<accession>A0A0N5AXC5</accession>
<dbReference type="Pfam" id="PF04677">
    <property type="entry name" value="CwfJ_C_1"/>
    <property type="match status" value="1"/>
</dbReference>
<proteinExistence type="inferred from homology"/>
<dbReference type="GO" id="GO:0071014">
    <property type="term" value="C:post-mRNA release spliceosomal complex"/>
    <property type="evidence" value="ECO:0007669"/>
    <property type="project" value="TreeGrafter"/>
</dbReference>
<keyword evidence="5" id="KW-1185">Reference proteome</keyword>
<dbReference type="CDD" id="cd07380">
    <property type="entry name" value="MPP_CWF19_N"/>
    <property type="match status" value="1"/>
</dbReference>
<dbReference type="PANTHER" id="PTHR12072">
    <property type="entry name" value="CWF19, CELL CYCLE CONTROL PROTEIN"/>
    <property type="match status" value="1"/>
</dbReference>
<evidence type="ECO:0000313" key="6">
    <source>
        <dbReference type="WBParaSite" id="SMUV_0000960101-mRNA-1"/>
    </source>
</evidence>
<comment type="similarity">
    <text evidence="1">Belongs to the CWF19 family.</text>
</comment>